<feature type="binding site" evidence="8">
    <location>
        <begin position="258"/>
        <end position="259"/>
    </location>
    <ligand>
        <name>substrate</name>
    </ligand>
</feature>
<dbReference type="GO" id="GO:0005829">
    <property type="term" value="C:cytosol"/>
    <property type="evidence" value="ECO:0007669"/>
    <property type="project" value="TreeGrafter"/>
</dbReference>
<evidence type="ECO:0000256" key="6">
    <source>
        <dbReference type="ARBA" id="ARBA00023235"/>
    </source>
</evidence>
<evidence type="ECO:0000256" key="2">
    <source>
        <dbReference type="ARBA" id="ARBA00010219"/>
    </source>
</evidence>
<evidence type="ECO:0000256" key="7">
    <source>
        <dbReference type="ARBA" id="ARBA00051712"/>
    </source>
</evidence>
<feature type="binding site" evidence="8">
    <location>
        <position position="218"/>
    </location>
    <ligand>
        <name>substrate</name>
    </ligand>
</feature>
<proteinExistence type="inferred from homology"/>
<dbReference type="Pfam" id="PF01678">
    <property type="entry name" value="DAP_epimerase"/>
    <property type="match status" value="2"/>
</dbReference>
<feature type="site" description="Could be important to modulate the pK values of the two catalytic cysteine residues" evidence="8">
    <location>
        <position position="187"/>
    </location>
</feature>
<dbReference type="HAMAP" id="MF_00197">
    <property type="entry name" value="DAP_epimerase"/>
    <property type="match status" value="1"/>
</dbReference>
<reference evidence="10" key="1">
    <citation type="journal article" date="2021" name="PeerJ">
        <title>Extensive microbial diversity within the chicken gut microbiome revealed by metagenomics and culture.</title>
        <authorList>
            <person name="Gilroy R."/>
            <person name="Ravi A."/>
            <person name="Getino M."/>
            <person name="Pursley I."/>
            <person name="Horton D.L."/>
            <person name="Alikhan N.F."/>
            <person name="Baker D."/>
            <person name="Gharbi K."/>
            <person name="Hall N."/>
            <person name="Watson M."/>
            <person name="Adriaenssens E.M."/>
            <person name="Foster-Nyarko E."/>
            <person name="Jarju S."/>
            <person name="Secka A."/>
            <person name="Antonio M."/>
            <person name="Oren A."/>
            <person name="Chaudhuri R.R."/>
            <person name="La Ragione R."/>
            <person name="Hildebrand F."/>
            <person name="Pallen M.J."/>
        </authorList>
    </citation>
    <scope>NUCLEOTIDE SEQUENCE</scope>
    <source>
        <strain evidence="10">ChiHjej12B11-9195</strain>
    </source>
</reference>
<dbReference type="EMBL" id="DXCN01000008">
    <property type="protein sequence ID" value="HIY94156.1"/>
    <property type="molecule type" value="Genomic_DNA"/>
</dbReference>
<feature type="active site" description="Proton donor" evidence="8">
    <location>
        <position position="100"/>
    </location>
</feature>
<evidence type="ECO:0000256" key="8">
    <source>
        <dbReference type="HAMAP-Rule" id="MF_00197"/>
    </source>
</evidence>
<dbReference type="PROSITE" id="PS01326">
    <property type="entry name" value="DAP_EPIMERASE"/>
    <property type="match status" value="1"/>
</dbReference>
<evidence type="ECO:0000256" key="5">
    <source>
        <dbReference type="ARBA" id="ARBA00023154"/>
    </source>
</evidence>
<dbReference type="GO" id="GO:0008837">
    <property type="term" value="F:diaminopimelate epimerase activity"/>
    <property type="evidence" value="ECO:0007669"/>
    <property type="project" value="UniProtKB-UniRule"/>
</dbReference>
<comment type="catalytic activity">
    <reaction evidence="7 8">
        <text>(2S,6S)-2,6-diaminopimelate = meso-2,6-diaminopimelate</text>
        <dbReference type="Rhea" id="RHEA:15393"/>
        <dbReference type="ChEBI" id="CHEBI:57609"/>
        <dbReference type="ChEBI" id="CHEBI:57791"/>
        <dbReference type="EC" id="5.1.1.7"/>
    </reaction>
</comment>
<feature type="active site" evidence="9">
    <location>
        <position position="100"/>
    </location>
</feature>
<dbReference type="Proteomes" id="UP000824134">
    <property type="component" value="Unassembled WGS sequence"/>
</dbReference>
<dbReference type="PANTHER" id="PTHR31689">
    <property type="entry name" value="DIAMINOPIMELATE EPIMERASE, CHLOROPLASTIC"/>
    <property type="match status" value="1"/>
</dbReference>
<feature type="binding site" evidence="8">
    <location>
        <begin position="101"/>
        <end position="102"/>
    </location>
    <ligand>
        <name>substrate</name>
    </ligand>
</feature>
<feature type="binding site" evidence="8">
    <location>
        <begin position="248"/>
        <end position="249"/>
    </location>
    <ligand>
        <name>substrate</name>
    </ligand>
</feature>
<keyword evidence="5 8" id="KW-0457">Lysine biosynthesis</keyword>
<dbReference type="EC" id="5.1.1.7" evidence="3 8"/>
<name>A0A9D2CQ44_9MICC</name>
<evidence type="ECO:0000256" key="1">
    <source>
        <dbReference type="ARBA" id="ARBA00005196"/>
    </source>
</evidence>
<comment type="function">
    <text evidence="8">Catalyzes the stereoinversion of LL-2,6-diaminopimelate (L,L-DAP) to meso-diaminopimelate (meso-DAP), a precursor of L-lysine and an essential component of the bacterial peptidoglycan.</text>
</comment>
<comment type="caution">
    <text evidence="8">Lacks conserved residue(s) required for the propagation of feature annotation.</text>
</comment>
<dbReference type="SUPFAM" id="SSF54506">
    <property type="entry name" value="Diaminopimelate epimerase-like"/>
    <property type="match status" value="2"/>
</dbReference>
<comment type="caution">
    <text evidence="10">The sequence shown here is derived from an EMBL/GenBank/DDBJ whole genome shotgun (WGS) entry which is preliminary data.</text>
</comment>
<dbReference type="PANTHER" id="PTHR31689:SF0">
    <property type="entry name" value="DIAMINOPIMELATE EPIMERASE"/>
    <property type="match status" value="1"/>
</dbReference>
<comment type="similarity">
    <text evidence="2 8">Belongs to the diaminopimelate epimerase family.</text>
</comment>
<accession>A0A9D2CQ44</accession>
<evidence type="ECO:0000256" key="3">
    <source>
        <dbReference type="ARBA" id="ARBA00013080"/>
    </source>
</evidence>
<evidence type="ECO:0000313" key="10">
    <source>
        <dbReference type="EMBL" id="HIY94156.1"/>
    </source>
</evidence>
<keyword evidence="6 8" id="KW-0413">Isomerase</keyword>
<keyword evidence="8" id="KW-0963">Cytoplasm</keyword>
<comment type="subunit">
    <text evidence="8">Homodimer.</text>
</comment>
<dbReference type="Gene3D" id="3.10.310.10">
    <property type="entry name" value="Diaminopimelate Epimerase, Chain A, domain 1"/>
    <property type="match status" value="2"/>
</dbReference>
<evidence type="ECO:0000313" key="11">
    <source>
        <dbReference type="Proteomes" id="UP000824134"/>
    </source>
</evidence>
<dbReference type="InterPro" id="IPR001653">
    <property type="entry name" value="DAP_epimerase_DapF"/>
</dbReference>
<feature type="site" description="Could be important to modulate the pK values of the two catalytic cysteine residues" evidence="8">
    <location>
        <position position="248"/>
    </location>
</feature>
<comment type="subcellular location">
    <subcellularLocation>
        <location evidence="8">Cytoplasm</location>
    </subcellularLocation>
</comment>
<feature type="active site" description="Proton acceptor" evidence="8">
    <location>
        <position position="257"/>
    </location>
</feature>
<reference evidence="10" key="2">
    <citation type="submission" date="2021-04" db="EMBL/GenBank/DDBJ databases">
        <authorList>
            <person name="Gilroy R."/>
        </authorList>
    </citation>
    <scope>NUCLEOTIDE SEQUENCE</scope>
    <source>
        <strain evidence="10">ChiHjej12B11-9195</strain>
    </source>
</reference>
<dbReference type="AlphaFoldDB" id="A0A9D2CQ44"/>
<feature type="binding site" evidence="8">
    <location>
        <position position="91"/>
    </location>
    <ligand>
        <name>substrate</name>
    </ligand>
</feature>
<feature type="binding site" evidence="8">
    <location>
        <position position="27"/>
    </location>
    <ligand>
        <name>substrate</name>
    </ligand>
</feature>
<dbReference type="InterPro" id="IPR018510">
    <property type="entry name" value="DAP_epimerase_AS"/>
</dbReference>
<sequence>MATHTVETPVWGDLTGKTLTKGQATGNDFIFVTDPEARLDLPAELIAKVADRHFGIGADGFIRAVKTEHLDFASHLLEEAPEAIWFMDYRNGDGSIAEMCGNGVRAFVDYLLTEKLVELEEGGRLLIATRAGIKAVGRTEDGYAIDMGPWGFINGDMARDNGTDAQVTAKGLRTPRGALSITMGNPHTVVMLGTDGKLDGLNLHEAPKVSPNPPEGTNVEFVVPEEISAEDGDPATENIGSIRMRVHERGVGETLSCGTGACAAAAATRFWGGEDAPDEWLVRVPGGTLAVTFVLGPDNLEHVVLAGPAAMTGKVLLG</sequence>
<protein>
    <recommendedName>
        <fullName evidence="3 8">Diaminopimelate epimerase</fullName>
        <shortName evidence="8">DAP epimerase</shortName>
        <ecNumber evidence="3 8">5.1.1.7</ecNumber>
    </recommendedName>
    <alternativeName>
        <fullName evidence="8">PLP-independent amino acid racemase</fullName>
    </alternativeName>
</protein>
<feature type="binding site" evidence="8">
    <location>
        <position position="185"/>
    </location>
    <ligand>
        <name>substrate</name>
    </ligand>
</feature>
<comment type="pathway">
    <text evidence="1 8">Amino-acid biosynthesis; L-lysine biosynthesis via DAP pathway; DL-2,6-diaminopimelate from LL-2,6-diaminopimelate: step 1/1.</text>
</comment>
<evidence type="ECO:0000256" key="4">
    <source>
        <dbReference type="ARBA" id="ARBA00022605"/>
    </source>
</evidence>
<organism evidence="10 11">
    <name type="scientific">Candidatus Rothia avicola</name>
    <dbReference type="NCBI Taxonomy" id="2840478"/>
    <lineage>
        <taxon>Bacteria</taxon>
        <taxon>Bacillati</taxon>
        <taxon>Actinomycetota</taxon>
        <taxon>Actinomycetes</taxon>
        <taxon>Micrococcales</taxon>
        <taxon>Micrococcaceae</taxon>
        <taxon>Rothia</taxon>
    </lineage>
</organism>
<dbReference type="NCBIfam" id="TIGR00652">
    <property type="entry name" value="DapF"/>
    <property type="match status" value="1"/>
</dbReference>
<evidence type="ECO:0000256" key="9">
    <source>
        <dbReference type="PROSITE-ProRule" id="PRU10125"/>
    </source>
</evidence>
<gene>
    <name evidence="8 10" type="primary">dapF</name>
    <name evidence="10" type="ORF">H9821_00615</name>
</gene>
<keyword evidence="4 8" id="KW-0028">Amino-acid biosynthesis</keyword>
<dbReference type="GO" id="GO:0009089">
    <property type="term" value="P:lysine biosynthetic process via diaminopimelate"/>
    <property type="evidence" value="ECO:0007669"/>
    <property type="project" value="UniProtKB-UniRule"/>
</dbReference>